<feature type="domain" description="Bacterial transcriptional activator" evidence="1">
    <location>
        <begin position="93"/>
        <end position="224"/>
    </location>
</feature>
<comment type="caution">
    <text evidence="2">The sequence shown here is derived from an EMBL/GenBank/DDBJ whole genome shotgun (WGS) entry which is preliminary data.</text>
</comment>
<dbReference type="PANTHER" id="PTHR35807">
    <property type="entry name" value="TRANSCRIPTIONAL REGULATOR REDD-RELATED"/>
    <property type="match status" value="1"/>
</dbReference>
<accession>A0A919ULE4</accession>
<evidence type="ECO:0000313" key="3">
    <source>
        <dbReference type="Proteomes" id="UP000640052"/>
    </source>
</evidence>
<name>A0A919ULE4_9ACTN</name>
<dbReference type="InterPro" id="IPR036388">
    <property type="entry name" value="WH-like_DNA-bd_sf"/>
</dbReference>
<reference evidence="2" key="1">
    <citation type="submission" date="2021-01" db="EMBL/GenBank/DDBJ databases">
        <title>Whole genome shotgun sequence of Acrocarpospora phusangensis NBRC 108782.</title>
        <authorList>
            <person name="Komaki H."/>
            <person name="Tamura T."/>
        </authorList>
    </citation>
    <scope>NUCLEOTIDE SEQUENCE</scope>
    <source>
        <strain evidence="2">NBRC 108782</strain>
    </source>
</reference>
<dbReference type="EMBL" id="BOOA01000002">
    <property type="protein sequence ID" value="GIH22097.1"/>
    <property type="molecule type" value="Genomic_DNA"/>
</dbReference>
<dbReference type="SMART" id="SM00028">
    <property type="entry name" value="TPR"/>
    <property type="match status" value="3"/>
</dbReference>
<evidence type="ECO:0000259" key="1">
    <source>
        <dbReference type="SMART" id="SM01043"/>
    </source>
</evidence>
<dbReference type="Pfam" id="PF03704">
    <property type="entry name" value="BTAD"/>
    <property type="match status" value="1"/>
</dbReference>
<dbReference type="InterPro" id="IPR051677">
    <property type="entry name" value="AfsR-DnrI-RedD_regulator"/>
</dbReference>
<organism evidence="2 3">
    <name type="scientific">Acrocarpospora phusangensis</name>
    <dbReference type="NCBI Taxonomy" id="1070424"/>
    <lineage>
        <taxon>Bacteria</taxon>
        <taxon>Bacillati</taxon>
        <taxon>Actinomycetota</taxon>
        <taxon>Actinomycetes</taxon>
        <taxon>Streptosporangiales</taxon>
        <taxon>Streptosporangiaceae</taxon>
        <taxon>Acrocarpospora</taxon>
    </lineage>
</organism>
<gene>
    <name evidence="2" type="ORF">Aph01nite_04070</name>
</gene>
<dbReference type="RefSeq" id="WP_204038944.1">
    <property type="nucleotide sequence ID" value="NZ_BOOA01000002.1"/>
</dbReference>
<protein>
    <recommendedName>
        <fullName evidence="1">Bacterial transcriptional activator domain-containing protein</fullName>
    </recommendedName>
</protein>
<dbReference type="SUPFAM" id="SSF48452">
    <property type="entry name" value="TPR-like"/>
    <property type="match status" value="3"/>
</dbReference>
<dbReference type="Gene3D" id="1.10.10.10">
    <property type="entry name" value="Winged helix-like DNA-binding domain superfamily/Winged helix DNA-binding domain"/>
    <property type="match status" value="1"/>
</dbReference>
<dbReference type="InterPro" id="IPR019734">
    <property type="entry name" value="TPR_rpt"/>
</dbReference>
<dbReference type="Pfam" id="PF13424">
    <property type="entry name" value="TPR_12"/>
    <property type="match status" value="1"/>
</dbReference>
<proteinExistence type="predicted"/>
<dbReference type="AlphaFoldDB" id="A0A919ULE4"/>
<dbReference type="Proteomes" id="UP000640052">
    <property type="component" value="Unassembled WGS sequence"/>
</dbReference>
<evidence type="ECO:0000313" key="2">
    <source>
        <dbReference type="EMBL" id="GIH22097.1"/>
    </source>
</evidence>
<keyword evidence="3" id="KW-1185">Reference proteome</keyword>
<dbReference type="InterPro" id="IPR011990">
    <property type="entry name" value="TPR-like_helical_dom_sf"/>
</dbReference>
<dbReference type="InterPro" id="IPR005158">
    <property type="entry name" value="BTAD"/>
</dbReference>
<sequence length="597" mass="64563">MLTIRLLGRPVIERDDVAVRQPRGRKAWALLGYLLLTGRPQTRRHLAELLFADADDPLGALRWTLAELRRTLGLPGALTGDPVSVSLAGEAVVDVDLITRDDADSSPLLQADGDLLERVSLAGGSGFESWLLVERHRLSARIEARCRQVAVGLLAAGRAGDAVAYAARAVARNPLEEGNHELLVRSLASSGDRAAALRQVAVCEDILRRELGLKPSAVLYEATSVTTGRPVAPALSGRAAGSSQLDAGRAAIAAGAVDAGLQCLRRAVAEAARHGDTGLQGRALVALGSALIHAARGRDSEGSIAMHEAIALTERTGDRAMAARAYRELGFVEVQAGRRDTADEWLRKAQSAAETDAEFAALFGLRGMSSSDVGDYPAAFGYLNESVERAARCQDHRQQAWSLSILARAHLLRAEHGEAAAALRRSLDLTSRQRWMAFLPWPQTLQAELDLHAERLEEAGDALEHAWELACQLGDPCWEAMSARGLGLLNATRADYATAVKWQDEATFRCVRVPDRYQWIHAYALDAAVTTALKHEDRDRAIALVDPLATLAAHCDMREFVVRAQLHRWRLGDSAALGNARRLGEGIDNPALAELFR</sequence>
<dbReference type="SMART" id="SM01043">
    <property type="entry name" value="BTAD"/>
    <property type="match status" value="1"/>
</dbReference>
<dbReference type="Gene3D" id="1.25.40.10">
    <property type="entry name" value="Tetratricopeptide repeat domain"/>
    <property type="match status" value="2"/>
</dbReference>